<dbReference type="NCBIfam" id="TIGR00099">
    <property type="entry name" value="Cof-subfamily"/>
    <property type="match status" value="1"/>
</dbReference>
<dbReference type="Pfam" id="PF08282">
    <property type="entry name" value="Hydrolase_3"/>
    <property type="match status" value="1"/>
</dbReference>
<dbReference type="Proteomes" id="UP000713880">
    <property type="component" value="Unassembled WGS sequence"/>
</dbReference>
<dbReference type="EMBL" id="JACJLV010000042">
    <property type="protein sequence ID" value="MBM6827561.1"/>
    <property type="molecule type" value="Genomic_DNA"/>
</dbReference>
<keyword evidence="1" id="KW-0378">Hydrolase</keyword>
<dbReference type="Gene3D" id="3.40.50.1000">
    <property type="entry name" value="HAD superfamily/HAD-like"/>
    <property type="match status" value="1"/>
</dbReference>
<dbReference type="Gene3D" id="3.30.1240.10">
    <property type="match status" value="1"/>
</dbReference>
<dbReference type="GO" id="GO:0016791">
    <property type="term" value="F:phosphatase activity"/>
    <property type="evidence" value="ECO:0007669"/>
    <property type="project" value="TreeGrafter"/>
</dbReference>
<reference evidence="1" key="2">
    <citation type="journal article" date="2021" name="Sci. Rep.">
        <title>The distribution of antibiotic resistance genes in chicken gut microbiota commensals.</title>
        <authorList>
            <person name="Juricova H."/>
            <person name="Matiasovicova J."/>
            <person name="Kubasova T."/>
            <person name="Cejkova D."/>
            <person name="Rychlik I."/>
        </authorList>
    </citation>
    <scope>NUCLEOTIDE SEQUENCE</scope>
    <source>
        <strain evidence="1">An420c</strain>
    </source>
</reference>
<dbReference type="PROSITE" id="PS01229">
    <property type="entry name" value="COF_2"/>
    <property type="match status" value="1"/>
</dbReference>
<dbReference type="GO" id="GO:0000287">
    <property type="term" value="F:magnesium ion binding"/>
    <property type="evidence" value="ECO:0007669"/>
    <property type="project" value="TreeGrafter"/>
</dbReference>
<evidence type="ECO:0000313" key="1">
    <source>
        <dbReference type="EMBL" id="MBM6827561.1"/>
    </source>
</evidence>
<dbReference type="PANTHER" id="PTHR10000">
    <property type="entry name" value="PHOSPHOSERINE PHOSPHATASE"/>
    <property type="match status" value="1"/>
</dbReference>
<accession>A0A939BCN6</accession>
<evidence type="ECO:0000313" key="2">
    <source>
        <dbReference type="Proteomes" id="UP000713880"/>
    </source>
</evidence>
<reference evidence="1" key="1">
    <citation type="submission" date="2020-08" db="EMBL/GenBank/DDBJ databases">
        <authorList>
            <person name="Cejkova D."/>
            <person name="Kubasova T."/>
            <person name="Jahodarova E."/>
            <person name="Rychlik I."/>
        </authorList>
    </citation>
    <scope>NUCLEOTIDE SEQUENCE</scope>
    <source>
        <strain evidence="1">An420c</strain>
    </source>
</reference>
<dbReference type="SFLD" id="SFLDG01140">
    <property type="entry name" value="C2.B:_Phosphomannomutase_and_P"/>
    <property type="match status" value="1"/>
</dbReference>
<dbReference type="InterPro" id="IPR036412">
    <property type="entry name" value="HAD-like_sf"/>
</dbReference>
<dbReference type="NCBIfam" id="TIGR01484">
    <property type="entry name" value="HAD-SF-IIB"/>
    <property type="match status" value="2"/>
</dbReference>
<proteinExistence type="predicted"/>
<dbReference type="SUPFAM" id="SSF56784">
    <property type="entry name" value="HAD-like"/>
    <property type="match status" value="1"/>
</dbReference>
<dbReference type="InterPro" id="IPR006379">
    <property type="entry name" value="HAD-SF_hydro_IIB"/>
</dbReference>
<keyword evidence="2" id="KW-1185">Reference proteome</keyword>
<name>A0A939BCN6_9CLOT</name>
<dbReference type="InterPro" id="IPR000150">
    <property type="entry name" value="Cof"/>
</dbReference>
<sequence>MIKLIASDLDGTLLQNGAQRPSPKIFDLILRLKEKGIHFAAASGRQLYSQHQLFAPVKNDISYIAENGSLCVCRGQVIAKGIIERDLGLRIIQASGEFEGSHTLLSCESHCYTDSTSETFIRHLRDELLNDIVYCPDLSSIQEPFLKLAACDFHGTDNLLPYFKKRFGNQIEVVTSGNLWVDFIAPGANKGTALKALAEHLGIAPEECIAFGDQYNDIEMLEYAGIGYAMKNAAPGVEKHADAVTDSVEKVLTALLQNAN</sequence>
<dbReference type="SFLD" id="SFLDS00003">
    <property type="entry name" value="Haloacid_Dehalogenase"/>
    <property type="match status" value="1"/>
</dbReference>
<organism evidence="1 2">
    <name type="scientific">Mordavella massiliensis</name>
    <dbReference type="NCBI Taxonomy" id="1871024"/>
    <lineage>
        <taxon>Bacteria</taxon>
        <taxon>Bacillati</taxon>
        <taxon>Bacillota</taxon>
        <taxon>Clostridia</taxon>
        <taxon>Eubacteriales</taxon>
        <taxon>Clostridiaceae</taxon>
        <taxon>Mordavella</taxon>
    </lineage>
</organism>
<comment type="caution">
    <text evidence="1">The sequence shown here is derived from an EMBL/GenBank/DDBJ whole genome shotgun (WGS) entry which is preliminary data.</text>
</comment>
<dbReference type="GO" id="GO:0005829">
    <property type="term" value="C:cytosol"/>
    <property type="evidence" value="ECO:0007669"/>
    <property type="project" value="TreeGrafter"/>
</dbReference>
<protein>
    <submittedName>
        <fullName evidence="1">HAD family hydrolase</fullName>
    </submittedName>
</protein>
<dbReference type="InterPro" id="IPR023214">
    <property type="entry name" value="HAD_sf"/>
</dbReference>
<dbReference type="CDD" id="cd07518">
    <property type="entry name" value="HAD_YbiV-Like"/>
    <property type="match status" value="1"/>
</dbReference>
<dbReference type="RefSeq" id="WP_204909558.1">
    <property type="nucleotide sequence ID" value="NZ_JACJLV010000042.1"/>
</dbReference>
<gene>
    <name evidence="1" type="ORF">H6A13_10735</name>
</gene>
<dbReference type="PANTHER" id="PTHR10000:SF8">
    <property type="entry name" value="HAD SUPERFAMILY HYDROLASE-LIKE, TYPE 3"/>
    <property type="match status" value="1"/>
</dbReference>
<dbReference type="AlphaFoldDB" id="A0A939BCN6"/>